<dbReference type="PATRIC" id="fig|879305.3.peg.1189"/>
<evidence type="ECO:0000256" key="1">
    <source>
        <dbReference type="ARBA" id="ARBA00004651"/>
    </source>
</evidence>
<evidence type="ECO:0000256" key="2">
    <source>
        <dbReference type="ARBA" id="ARBA00005801"/>
    </source>
</evidence>
<gene>
    <name evidence="10" type="ORF">HMPREF9290_0197</name>
</gene>
<evidence type="ECO:0000256" key="3">
    <source>
        <dbReference type="ARBA" id="ARBA00022475"/>
    </source>
</evidence>
<dbReference type="Proteomes" id="UP000005286">
    <property type="component" value="Unassembled WGS sequence"/>
</dbReference>
<feature type="transmembrane region" description="Helical" evidence="7">
    <location>
        <begin position="187"/>
        <end position="206"/>
    </location>
</feature>
<feature type="transmembrane region" description="Helical" evidence="7">
    <location>
        <begin position="94"/>
        <end position="112"/>
    </location>
</feature>
<keyword evidence="4 7" id="KW-0812">Transmembrane</keyword>
<accession>F0GWK6</accession>
<keyword evidence="11" id="KW-1185">Reference proteome</keyword>
<keyword evidence="5 7" id="KW-1133">Transmembrane helix</keyword>
<keyword evidence="3" id="KW-1003">Cell membrane</keyword>
<reference evidence="10 11" key="1">
    <citation type="submission" date="2011-01" db="EMBL/GenBank/DDBJ databases">
        <authorList>
            <person name="Durkin A.S."/>
            <person name="Madupu R."/>
            <person name="Torralba M."/>
            <person name="Gillis M."/>
            <person name="Methe B."/>
            <person name="Sutton G."/>
            <person name="Nelson K.E."/>
        </authorList>
    </citation>
    <scope>NUCLEOTIDE SEQUENCE [LARGE SCALE GENOMIC DNA]</scope>
    <source>
        <strain evidence="10 11">ACS-065-V-Col13</strain>
    </source>
</reference>
<dbReference type="InterPro" id="IPR000045">
    <property type="entry name" value="Prepilin_IV_endopep_pep"/>
</dbReference>
<dbReference type="InterPro" id="IPR050882">
    <property type="entry name" value="Prepilin_peptidase/N-MTase"/>
</dbReference>
<dbReference type="AlphaFoldDB" id="F0GWK6"/>
<protein>
    <submittedName>
        <fullName evidence="10">Bacterial peptidase A24, N-terminal domain protein</fullName>
    </submittedName>
</protein>
<evidence type="ECO:0000259" key="8">
    <source>
        <dbReference type="Pfam" id="PF01478"/>
    </source>
</evidence>
<evidence type="ECO:0000256" key="6">
    <source>
        <dbReference type="ARBA" id="ARBA00023136"/>
    </source>
</evidence>
<dbReference type="PANTHER" id="PTHR30487">
    <property type="entry name" value="TYPE 4 PREPILIN-LIKE PROTEINS LEADER PEPTIDE-PROCESSING ENZYME"/>
    <property type="match status" value="1"/>
</dbReference>
<comment type="similarity">
    <text evidence="2">Belongs to the peptidase A24 family.</text>
</comment>
<evidence type="ECO:0000313" key="10">
    <source>
        <dbReference type="EMBL" id="EGC81817.1"/>
    </source>
</evidence>
<name>F0GWK6_9FIRM</name>
<dbReference type="RefSeq" id="WP_004835113.1">
    <property type="nucleotide sequence ID" value="NZ_AEXM01000027.1"/>
</dbReference>
<dbReference type="EMBL" id="AEXM01000027">
    <property type="protein sequence ID" value="EGC81817.1"/>
    <property type="molecule type" value="Genomic_DNA"/>
</dbReference>
<keyword evidence="6 7" id="KW-0472">Membrane</keyword>
<feature type="transmembrane region" description="Helical" evidence="7">
    <location>
        <begin position="69"/>
        <end position="88"/>
    </location>
</feature>
<organism evidence="10 11">
    <name type="scientific">Anaerococcus prevotii ACS-065-V-Col13</name>
    <dbReference type="NCBI Taxonomy" id="879305"/>
    <lineage>
        <taxon>Bacteria</taxon>
        <taxon>Bacillati</taxon>
        <taxon>Bacillota</taxon>
        <taxon>Tissierellia</taxon>
        <taxon>Tissierellales</taxon>
        <taxon>Peptoniphilaceae</taxon>
        <taxon>Anaerococcus</taxon>
    </lineage>
</organism>
<evidence type="ECO:0000256" key="5">
    <source>
        <dbReference type="ARBA" id="ARBA00022989"/>
    </source>
</evidence>
<dbReference type="InterPro" id="IPR010627">
    <property type="entry name" value="Prepilin_pept_A24_N"/>
</dbReference>
<evidence type="ECO:0000256" key="7">
    <source>
        <dbReference type="SAM" id="Phobius"/>
    </source>
</evidence>
<sequence>MYFIFTFYLGAIFGSFISLVQHRKLKGESIIYPRSHCEACGKNLKFYELFPIFSYIFLKGRCKNCEEKIGVESLIIEIACGVLSLLAFRYSFTIESILIFLSLIIGLLISIIDLKTMEIYQNHLLILLGLGIIYRLIYIGFSWDYILEVIVFSVIYWLIFKISKENIGDGDYYFYVGLSLFLKDRVFVPYIFLSIWLGALVGIIILIKDKSFGRHMPFAIFIFISYVSMLSLDGRFFL</sequence>
<comment type="subcellular location">
    <subcellularLocation>
        <location evidence="1">Cell membrane</location>
        <topology evidence="1">Multi-pass membrane protein</topology>
    </subcellularLocation>
</comment>
<dbReference type="Pfam" id="PF01478">
    <property type="entry name" value="Peptidase_A24"/>
    <property type="match status" value="1"/>
</dbReference>
<dbReference type="GO" id="GO:0004190">
    <property type="term" value="F:aspartic-type endopeptidase activity"/>
    <property type="evidence" value="ECO:0007669"/>
    <property type="project" value="InterPro"/>
</dbReference>
<dbReference type="eggNOG" id="COG1989">
    <property type="taxonomic scope" value="Bacteria"/>
</dbReference>
<dbReference type="GO" id="GO:0005886">
    <property type="term" value="C:plasma membrane"/>
    <property type="evidence" value="ECO:0007669"/>
    <property type="project" value="UniProtKB-SubCell"/>
</dbReference>
<evidence type="ECO:0000313" key="11">
    <source>
        <dbReference type="Proteomes" id="UP000005286"/>
    </source>
</evidence>
<dbReference type="PANTHER" id="PTHR30487:SF0">
    <property type="entry name" value="PREPILIN LEADER PEPTIDASE_N-METHYLTRANSFERASE-RELATED"/>
    <property type="match status" value="1"/>
</dbReference>
<feature type="domain" description="Prepilin type IV endopeptidase peptidase" evidence="8">
    <location>
        <begin position="102"/>
        <end position="203"/>
    </location>
</feature>
<evidence type="ECO:0000259" key="9">
    <source>
        <dbReference type="Pfam" id="PF06750"/>
    </source>
</evidence>
<feature type="domain" description="Prepilin peptidase A24 N-terminal" evidence="9">
    <location>
        <begin position="9"/>
        <end position="88"/>
    </location>
</feature>
<evidence type="ECO:0000256" key="4">
    <source>
        <dbReference type="ARBA" id="ARBA00022692"/>
    </source>
</evidence>
<proteinExistence type="inferred from homology"/>
<dbReference type="Pfam" id="PF06750">
    <property type="entry name" value="A24_N_bact"/>
    <property type="match status" value="1"/>
</dbReference>
<feature type="transmembrane region" description="Helical" evidence="7">
    <location>
        <begin position="6"/>
        <end position="22"/>
    </location>
</feature>
<dbReference type="Gene3D" id="1.20.120.1220">
    <property type="match status" value="1"/>
</dbReference>
<dbReference type="STRING" id="879305.HMPREF9290_0197"/>
<feature type="transmembrane region" description="Helical" evidence="7">
    <location>
        <begin position="218"/>
        <end position="237"/>
    </location>
</feature>
<dbReference type="GO" id="GO:0006465">
    <property type="term" value="P:signal peptide processing"/>
    <property type="evidence" value="ECO:0007669"/>
    <property type="project" value="TreeGrafter"/>
</dbReference>
<comment type="caution">
    <text evidence="10">The sequence shown here is derived from an EMBL/GenBank/DDBJ whole genome shotgun (WGS) entry which is preliminary data.</text>
</comment>
<feature type="transmembrane region" description="Helical" evidence="7">
    <location>
        <begin position="124"/>
        <end position="143"/>
    </location>
</feature>